<feature type="compositionally biased region" description="Pro residues" evidence="1">
    <location>
        <begin position="219"/>
        <end position="255"/>
    </location>
</feature>
<name>A0A8H5FX50_9AGAR</name>
<dbReference type="AlphaFoldDB" id="A0A8H5FX50"/>
<dbReference type="InterPro" id="IPR059179">
    <property type="entry name" value="MLKL-like_MCAfunc"/>
</dbReference>
<dbReference type="CDD" id="cd21037">
    <property type="entry name" value="MLKL_NTD"/>
    <property type="match status" value="1"/>
</dbReference>
<keyword evidence="3" id="KW-1185">Reference proteome</keyword>
<accession>A0A8H5FX50</accession>
<evidence type="ECO:0000313" key="2">
    <source>
        <dbReference type="EMBL" id="KAF5352421.1"/>
    </source>
</evidence>
<comment type="caution">
    <text evidence="2">The sequence shown here is derived from an EMBL/GenBank/DDBJ whole genome shotgun (WGS) entry which is preliminary data.</text>
</comment>
<feature type="region of interest" description="Disordered" evidence="1">
    <location>
        <begin position="186"/>
        <end position="273"/>
    </location>
</feature>
<organism evidence="2 3">
    <name type="scientific">Leucocoprinus leucothites</name>
    <dbReference type="NCBI Taxonomy" id="201217"/>
    <lineage>
        <taxon>Eukaryota</taxon>
        <taxon>Fungi</taxon>
        <taxon>Dikarya</taxon>
        <taxon>Basidiomycota</taxon>
        <taxon>Agaricomycotina</taxon>
        <taxon>Agaricomycetes</taxon>
        <taxon>Agaricomycetidae</taxon>
        <taxon>Agaricales</taxon>
        <taxon>Agaricineae</taxon>
        <taxon>Agaricaceae</taxon>
        <taxon>Leucocoprinus</taxon>
    </lineage>
</organism>
<sequence length="339" mass="36690">MSAERGSDTPHSLDKDLTPSCATVALVIGHQSLQLLRDAAQFVPVPAIGVAASVAVALLELVLTAGSNKEAFIAIGKDTCIIMVTIVQRVNLSANGGAPPMNKSDLERDAQSLLAEVKMIKKVVKKHLKRGIVKRLVFSSEDAVIVEECQRRLDHALRLFGLQSDIEVRKQLALLNDKVQEILENVKPPPQMPQPFAQSYPPSQGHLPTWPQTSIPSHPSSPQPLMPSHPSSPQPSIPSHPSPPPPPAFTPPTPQPQTREDRRTARHARRDARVAQQAMNVTGFPGAPADSTFSNVQNHLSPEGNISYSYVNGNVVNNNRDDSFNVAGTNNSISIAFTR</sequence>
<gene>
    <name evidence="2" type="ORF">D9756_006294</name>
</gene>
<evidence type="ECO:0000313" key="3">
    <source>
        <dbReference type="Proteomes" id="UP000559027"/>
    </source>
</evidence>
<protein>
    <submittedName>
        <fullName evidence="2">Uncharacterized protein</fullName>
    </submittedName>
</protein>
<reference evidence="2 3" key="1">
    <citation type="journal article" date="2020" name="ISME J.">
        <title>Uncovering the hidden diversity of litter-decomposition mechanisms in mushroom-forming fungi.</title>
        <authorList>
            <person name="Floudas D."/>
            <person name="Bentzer J."/>
            <person name="Ahren D."/>
            <person name="Johansson T."/>
            <person name="Persson P."/>
            <person name="Tunlid A."/>
        </authorList>
    </citation>
    <scope>NUCLEOTIDE SEQUENCE [LARGE SCALE GENOMIC DNA]</scope>
    <source>
        <strain evidence="2 3">CBS 146.42</strain>
    </source>
</reference>
<dbReference type="EMBL" id="JAACJO010000011">
    <property type="protein sequence ID" value="KAF5352421.1"/>
    <property type="molecule type" value="Genomic_DNA"/>
</dbReference>
<dbReference type="Proteomes" id="UP000559027">
    <property type="component" value="Unassembled WGS sequence"/>
</dbReference>
<dbReference type="OrthoDB" id="192148at2759"/>
<proteinExistence type="predicted"/>
<evidence type="ECO:0000256" key="1">
    <source>
        <dbReference type="SAM" id="MobiDB-lite"/>
    </source>
</evidence>